<evidence type="ECO:0008006" key="4">
    <source>
        <dbReference type="Google" id="ProtNLM"/>
    </source>
</evidence>
<dbReference type="STRING" id="644966.Tmar_1174"/>
<dbReference type="RefSeq" id="WP_013495592.1">
    <property type="nucleotide sequence ID" value="NC_014831.1"/>
</dbReference>
<protein>
    <recommendedName>
        <fullName evidence="4">Small integral membrane protein</fullName>
    </recommendedName>
</protein>
<evidence type="ECO:0000313" key="2">
    <source>
        <dbReference type="EMBL" id="ADU51287.1"/>
    </source>
</evidence>
<gene>
    <name evidence="2" type="ordered locus">Tmar_1174</name>
</gene>
<dbReference type="InterPro" id="IPR018730">
    <property type="entry name" value="DUF2273"/>
</dbReference>
<evidence type="ECO:0000256" key="1">
    <source>
        <dbReference type="SAM" id="Phobius"/>
    </source>
</evidence>
<keyword evidence="1" id="KW-0812">Transmembrane</keyword>
<organism evidence="2 3">
    <name type="scientific">Thermaerobacter marianensis (strain ATCC 700841 / DSM 12885 / JCM 10246 / 7p75a)</name>
    <dbReference type="NCBI Taxonomy" id="644966"/>
    <lineage>
        <taxon>Bacteria</taxon>
        <taxon>Bacillati</taxon>
        <taxon>Bacillota</taxon>
        <taxon>Clostridia</taxon>
        <taxon>Eubacteriales</taxon>
        <taxon>Clostridiales Family XVII. Incertae Sedis</taxon>
        <taxon>Thermaerobacter</taxon>
    </lineage>
</organism>
<keyword evidence="3" id="KW-1185">Reference proteome</keyword>
<reference evidence="2 3" key="1">
    <citation type="journal article" date="2010" name="Stand. Genomic Sci.">
        <title>Complete genome sequence of Thermaerobacter marianensis type strain (7p75a).</title>
        <authorList>
            <person name="Han C."/>
            <person name="Gu W."/>
            <person name="Zhang X."/>
            <person name="Lapidus A."/>
            <person name="Nolan M."/>
            <person name="Copeland A."/>
            <person name="Lucas S."/>
            <person name="Del Rio T.G."/>
            <person name="Tice H."/>
            <person name="Cheng J.F."/>
            <person name="Tapia R."/>
            <person name="Goodwin L."/>
            <person name="Pitluck S."/>
            <person name="Pagani I."/>
            <person name="Ivanova N."/>
            <person name="Mavromatis K."/>
            <person name="Mikhailova N."/>
            <person name="Pati A."/>
            <person name="Chen A."/>
            <person name="Palaniappan K."/>
            <person name="Land M."/>
            <person name="Hauser L."/>
            <person name="Chang Y.J."/>
            <person name="Jeffries C.D."/>
            <person name="Schneider S."/>
            <person name="Rohde M."/>
            <person name="Goker M."/>
            <person name="Pukall R."/>
            <person name="Woyke T."/>
            <person name="Bristow J."/>
            <person name="Eisen J.A."/>
            <person name="Markowitz V."/>
            <person name="Hugenholtz P."/>
            <person name="Kyrpides N.C."/>
            <person name="Klenk H.P."/>
            <person name="Detter J.C."/>
        </authorList>
    </citation>
    <scope>NUCLEOTIDE SEQUENCE [LARGE SCALE GENOMIC DNA]</scope>
    <source>
        <strain evidence="3">ATCC 700841 / DSM 12885 / JCM 10246 / 7p75a</strain>
    </source>
</reference>
<dbReference type="AlphaFoldDB" id="E6SKS9"/>
<dbReference type="Pfam" id="PF10031">
    <property type="entry name" value="DUF2273"/>
    <property type="match status" value="1"/>
</dbReference>
<dbReference type="EMBL" id="CP002344">
    <property type="protein sequence ID" value="ADU51287.1"/>
    <property type="molecule type" value="Genomic_DNA"/>
</dbReference>
<proteinExistence type="predicted"/>
<keyword evidence="1" id="KW-0472">Membrane</keyword>
<feature type="transmembrane region" description="Helical" evidence="1">
    <location>
        <begin position="21"/>
        <end position="45"/>
    </location>
</feature>
<keyword evidence="1" id="KW-1133">Transmembrane helix</keyword>
<dbReference type="KEGG" id="tmr:Tmar_1174"/>
<sequence length="75" mass="8643">MEESRGFWQRHAGKITGAAAGVLIALLVKWLGLGWTLLAVALAWVGLQLGARVDEGDWEWPEAWDRWWKRWSRRA</sequence>
<accession>E6SKS9</accession>
<dbReference type="Proteomes" id="UP000008915">
    <property type="component" value="Chromosome"/>
</dbReference>
<evidence type="ECO:0000313" key="3">
    <source>
        <dbReference type="Proteomes" id="UP000008915"/>
    </source>
</evidence>
<dbReference type="HOGENOM" id="CLU_2669886_0_0_9"/>
<name>E6SKS9_THEM7</name>
<reference evidence="3" key="2">
    <citation type="journal article" date="2010" name="Stand. Genomic Sci.">
        <title>Complete genome sequence of Thermaerobacter marianensis type strain (7p75aT).</title>
        <authorList>
            <person name="Han C."/>
            <person name="Gu W."/>
            <person name="Zhang X."/>
            <person name="Lapidus A."/>
            <person name="Nolan M."/>
            <person name="Copeland A."/>
            <person name="Lucas S."/>
            <person name="Glavina Del Rio T."/>
            <person name="Tice H."/>
            <person name="Cheng J."/>
            <person name="Tapia R."/>
            <person name="Goodwin L."/>
            <person name="Pitluck S."/>
            <person name="Pagani I."/>
            <person name="Ivanova N."/>
            <person name="Mavromatis K."/>
            <person name="Mikhailova N."/>
            <person name="Pati A."/>
            <person name="Chen A."/>
            <person name="Palaniappan K."/>
            <person name="Land M."/>
            <person name="Hauser L."/>
            <person name="Chang Y."/>
            <person name="Jeffries C."/>
            <person name="Schneider S."/>
            <person name="Rohde M."/>
            <person name="Goker M."/>
            <person name="Pukall R."/>
            <person name="Woyke T."/>
            <person name="Bristow J."/>
            <person name="Eisen J."/>
            <person name="Markowitz V."/>
            <person name="Hugenholtz P."/>
            <person name="Kyrpides N."/>
            <person name="Klenk H."/>
            <person name="Detter J."/>
        </authorList>
    </citation>
    <scope>NUCLEOTIDE SEQUENCE [LARGE SCALE GENOMIC DNA]</scope>
    <source>
        <strain evidence="3">ATCC 700841 / DSM 12885 / JCM 10246 / 7p75a</strain>
    </source>
</reference>